<name>A0A6N3C4P5_EUBLI</name>
<reference evidence="1" key="1">
    <citation type="submission" date="2019-11" db="EMBL/GenBank/DDBJ databases">
        <authorList>
            <person name="Feng L."/>
        </authorList>
    </citation>
    <scope>NUCLEOTIDE SEQUENCE</scope>
    <source>
        <strain evidence="1">ElimosumLFYP34</strain>
    </source>
</reference>
<proteinExistence type="predicted"/>
<gene>
    <name evidence="1" type="ORF">ELLFYP34_02711</name>
</gene>
<accession>A0A6N3C4P5</accession>
<dbReference type="EMBL" id="CACRTR010000008">
    <property type="protein sequence ID" value="VYU11035.1"/>
    <property type="molecule type" value="Genomic_DNA"/>
</dbReference>
<sequence length="48" mass="5810">MNQEVNYLASWEEYCEANGLDYEENVYLEPYWQATQEKLFGFIIKLLI</sequence>
<organism evidence="1">
    <name type="scientific">Eubacterium limosum</name>
    <dbReference type="NCBI Taxonomy" id="1736"/>
    <lineage>
        <taxon>Bacteria</taxon>
        <taxon>Bacillati</taxon>
        <taxon>Bacillota</taxon>
        <taxon>Clostridia</taxon>
        <taxon>Eubacteriales</taxon>
        <taxon>Eubacteriaceae</taxon>
        <taxon>Eubacterium</taxon>
    </lineage>
</organism>
<dbReference type="AlphaFoldDB" id="A0A6N3C4P5"/>
<protein>
    <submittedName>
        <fullName evidence="1">Uncharacterized protein</fullName>
    </submittedName>
</protein>
<evidence type="ECO:0000313" key="1">
    <source>
        <dbReference type="EMBL" id="VYU11035.1"/>
    </source>
</evidence>